<gene>
    <name evidence="2" type="ORF">H4W79_001348</name>
</gene>
<evidence type="ECO:0000313" key="2">
    <source>
        <dbReference type="EMBL" id="MBE1457134.1"/>
    </source>
</evidence>
<evidence type="ECO:0000256" key="1">
    <source>
        <dbReference type="SAM" id="MobiDB-lite"/>
    </source>
</evidence>
<reference evidence="2 3" key="1">
    <citation type="submission" date="2020-10" db="EMBL/GenBank/DDBJ databases">
        <title>Sequencing the genomes of 1000 actinobacteria strains.</title>
        <authorList>
            <person name="Klenk H.-P."/>
        </authorList>
    </citation>
    <scope>NUCLEOTIDE SEQUENCE [LARGE SCALE GENOMIC DNA]</scope>
    <source>
        <strain evidence="2 3">DSM 45157</strain>
    </source>
</reference>
<feature type="compositionally biased region" description="Low complexity" evidence="1">
    <location>
        <begin position="14"/>
        <end position="27"/>
    </location>
</feature>
<proteinExistence type="predicted"/>
<sequence>MTHPIPAPRPSSDPLYRTRPALPRRTPLVGPACPSCSHPSCRRRRAERLPRLGGHLAEYRNEHTLAAAVQARNPHLIIWYGERTGSYWVASSTGLAEVPDAATLDRLFPPVRELW</sequence>
<feature type="compositionally biased region" description="Pro residues" evidence="1">
    <location>
        <begin position="1"/>
        <end position="11"/>
    </location>
</feature>
<protein>
    <submittedName>
        <fullName evidence="2">Uncharacterized protein</fullName>
    </submittedName>
</protein>
<accession>A0ABR9HDM9</accession>
<dbReference type="Proteomes" id="UP000598217">
    <property type="component" value="Unassembled WGS sequence"/>
</dbReference>
<name>A0ABR9HDM9_9ACTN</name>
<dbReference type="EMBL" id="JADBDY010000001">
    <property type="protein sequence ID" value="MBE1457134.1"/>
    <property type="molecule type" value="Genomic_DNA"/>
</dbReference>
<dbReference type="RefSeq" id="WP_191273090.1">
    <property type="nucleotide sequence ID" value="NZ_BMXJ01000006.1"/>
</dbReference>
<evidence type="ECO:0000313" key="3">
    <source>
        <dbReference type="Proteomes" id="UP000598217"/>
    </source>
</evidence>
<feature type="region of interest" description="Disordered" evidence="1">
    <location>
        <begin position="1"/>
        <end position="27"/>
    </location>
</feature>
<comment type="caution">
    <text evidence="2">The sequence shown here is derived from an EMBL/GenBank/DDBJ whole genome shotgun (WGS) entry which is preliminary data.</text>
</comment>
<keyword evidence="3" id="KW-1185">Reference proteome</keyword>
<organism evidence="2 3">
    <name type="scientific">Nocardiopsis terrae</name>
    <dbReference type="NCBI Taxonomy" id="372655"/>
    <lineage>
        <taxon>Bacteria</taxon>
        <taxon>Bacillati</taxon>
        <taxon>Actinomycetota</taxon>
        <taxon>Actinomycetes</taxon>
        <taxon>Streptosporangiales</taxon>
        <taxon>Nocardiopsidaceae</taxon>
        <taxon>Nocardiopsis</taxon>
    </lineage>
</organism>